<proteinExistence type="predicted"/>
<evidence type="ECO:0000313" key="1">
    <source>
        <dbReference type="EMBL" id="CAF4615156.1"/>
    </source>
</evidence>
<evidence type="ECO:0000313" key="2">
    <source>
        <dbReference type="Proteomes" id="UP000676336"/>
    </source>
</evidence>
<protein>
    <submittedName>
        <fullName evidence="1">Uncharacterized protein</fullName>
    </submittedName>
</protein>
<gene>
    <name evidence="1" type="ORF">SMN809_LOCUS39636</name>
</gene>
<reference evidence="1" key="1">
    <citation type="submission" date="2021-02" db="EMBL/GenBank/DDBJ databases">
        <authorList>
            <person name="Nowell W R."/>
        </authorList>
    </citation>
    <scope>NUCLEOTIDE SEQUENCE</scope>
</reference>
<dbReference type="AlphaFoldDB" id="A0A8S2ZJD8"/>
<organism evidence="1 2">
    <name type="scientific">Rotaria magnacalcarata</name>
    <dbReference type="NCBI Taxonomy" id="392030"/>
    <lineage>
        <taxon>Eukaryota</taxon>
        <taxon>Metazoa</taxon>
        <taxon>Spiralia</taxon>
        <taxon>Gnathifera</taxon>
        <taxon>Rotifera</taxon>
        <taxon>Eurotatoria</taxon>
        <taxon>Bdelloidea</taxon>
        <taxon>Philodinida</taxon>
        <taxon>Philodinidae</taxon>
        <taxon>Rotaria</taxon>
    </lineage>
</organism>
<dbReference type="EMBL" id="CAJOBI010106939">
    <property type="protein sequence ID" value="CAF4615156.1"/>
    <property type="molecule type" value="Genomic_DNA"/>
</dbReference>
<accession>A0A8S2ZJD8</accession>
<feature type="non-terminal residue" evidence="1">
    <location>
        <position position="1"/>
    </location>
</feature>
<sequence length="49" mass="5934">KRYLPPDNEQTRRIKKYRDIFDAFDRMDGRPVKGDEKVLIVKIKISKKQ</sequence>
<dbReference type="Proteomes" id="UP000676336">
    <property type="component" value="Unassembled WGS sequence"/>
</dbReference>
<name>A0A8S2ZJD8_9BILA</name>
<comment type="caution">
    <text evidence="1">The sequence shown here is derived from an EMBL/GenBank/DDBJ whole genome shotgun (WGS) entry which is preliminary data.</text>
</comment>